<dbReference type="EMBL" id="JBCDNA010000001">
    <property type="protein sequence ID" value="MEL4455406.1"/>
    <property type="molecule type" value="Genomic_DNA"/>
</dbReference>
<keyword evidence="2" id="KW-0472">Membrane</keyword>
<dbReference type="InterPro" id="IPR041700">
    <property type="entry name" value="OMP_b-brl_3"/>
</dbReference>
<evidence type="ECO:0000259" key="5">
    <source>
        <dbReference type="Pfam" id="PF14905"/>
    </source>
</evidence>
<accession>A0ABU9KYY7</accession>
<dbReference type="RefSeq" id="WP_342159228.1">
    <property type="nucleotide sequence ID" value="NZ_JBCDNA010000001.1"/>
</dbReference>
<gene>
    <name evidence="6" type="ORF">AABB81_05825</name>
</gene>
<dbReference type="SUPFAM" id="SSF49464">
    <property type="entry name" value="Carboxypeptidase regulatory domain-like"/>
    <property type="match status" value="1"/>
</dbReference>
<dbReference type="Gene3D" id="2.60.40.1120">
    <property type="entry name" value="Carboxypeptidase-like, regulatory domain"/>
    <property type="match status" value="1"/>
</dbReference>
<evidence type="ECO:0000256" key="3">
    <source>
        <dbReference type="ARBA" id="ARBA00023237"/>
    </source>
</evidence>
<dbReference type="Pfam" id="PF13715">
    <property type="entry name" value="CarbopepD_reg_2"/>
    <property type="match status" value="1"/>
</dbReference>
<dbReference type="InterPro" id="IPR037066">
    <property type="entry name" value="Plug_dom_sf"/>
</dbReference>
<dbReference type="SUPFAM" id="SSF56935">
    <property type="entry name" value="Porins"/>
    <property type="match status" value="1"/>
</dbReference>
<evidence type="ECO:0000259" key="4">
    <source>
        <dbReference type="Pfam" id="PF07715"/>
    </source>
</evidence>
<evidence type="ECO:0000313" key="6">
    <source>
        <dbReference type="EMBL" id="MEL4455406.1"/>
    </source>
</evidence>
<dbReference type="PANTHER" id="PTHR40980">
    <property type="entry name" value="PLUG DOMAIN-CONTAINING PROTEIN"/>
    <property type="match status" value="1"/>
</dbReference>
<dbReference type="PANTHER" id="PTHR40980:SF4">
    <property type="entry name" value="TONB-DEPENDENT RECEPTOR-LIKE BETA-BARREL DOMAIN-CONTAINING PROTEIN"/>
    <property type="match status" value="1"/>
</dbReference>
<protein>
    <submittedName>
        <fullName evidence="6">Outer membrane beta-barrel family protein</fullName>
    </submittedName>
</protein>
<evidence type="ECO:0000256" key="1">
    <source>
        <dbReference type="ARBA" id="ARBA00004442"/>
    </source>
</evidence>
<evidence type="ECO:0000313" key="7">
    <source>
        <dbReference type="Proteomes" id="UP001474120"/>
    </source>
</evidence>
<dbReference type="InterPro" id="IPR008969">
    <property type="entry name" value="CarboxyPept-like_regulatory"/>
</dbReference>
<reference evidence="6 7" key="1">
    <citation type="submission" date="2024-04" db="EMBL/GenBank/DDBJ databases">
        <title>whole genome sequencing of Lutimonas vermicola strain IMCC1616.</title>
        <authorList>
            <person name="Bae S.S."/>
        </authorList>
    </citation>
    <scope>NUCLEOTIDE SEQUENCE [LARGE SCALE GENOMIC DNA]</scope>
    <source>
        <strain evidence="6 7">IMCC1616</strain>
    </source>
</reference>
<dbReference type="InterPro" id="IPR012910">
    <property type="entry name" value="Plug_dom"/>
</dbReference>
<dbReference type="Gene3D" id="2.170.130.10">
    <property type="entry name" value="TonB-dependent receptor, plug domain"/>
    <property type="match status" value="1"/>
</dbReference>
<dbReference type="Pfam" id="PF07715">
    <property type="entry name" value="Plug"/>
    <property type="match status" value="1"/>
</dbReference>
<comment type="caution">
    <text evidence="6">The sequence shown here is derived from an EMBL/GenBank/DDBJ whole genome shotgun (WGS) entry which is preliminary data.</text>
</comment>
<dbReference type="Pfam" id="PF14905">
    <property type="entry name" value="OMP_b-brl_3"/>
    <property type="match status" value="1"/>
</dbReference>
<dbReference type="InterPro" id="IPR036942">
    <property type="entry name" value="Beta-barrel_TonB_sf"/>
</dbReference>
<sequence length="810" mass="92951">MKFISILIIFLLSFNISGQESKVTNAVSGQVKDADTHLPLQFVTVTLQDINTRDLIGDVTDKNGKFELSVPNGRYYCIIESLSFQPFIIHVLSIDQDIEMGLIELEQNSENLEEIELIAKTNLIDHQLTKKVYNASQDIANIGGNAVTVLENTPSVKIDNQGNITIRGNTALVLVDGKPYGGQRSNADVLSLIPANSINKVEIISQSAKYDAEGGGAILNIILKKRSGEGYSGMVEAHIGLPDNDGVSTFVNYRTDQINIFSTVSFNHQVQIKDTEIQQVFLDDIQQPTGNFDEIRSDYRQRNSFLINLGSDFYLNEKNTLTTSILYTNSNKNYDSDLFLNDYQPLDELIQSSLRKVNDNSDEGFLEAFLQFTTKFNKEGHQLSADIKYDNNLADNKTDIVNTETFPGSADTEQKYVKDEKVDNFYAKVDYTLPVKKNGTFEAGIKTNFRSYNNDFASSNLNQSTHLFETIDYFTSKIDYQENIYAFYANYSKQFEKLSYSVGLRTEITETSITEKTVDNKYVNNYTDVFPSALFTYPLNDHSALSLGFTKYIDRPTIAELNPFNSFTDERFILVGNPYLNPYYTNYFYLEYYYEFEKVSFNSAIFYSNSTDRILNVLEKTGNQTSDGFEIYRRIPINNGTLNYTGLELEATYNPTNKIRLYGLISPYFAQLSDTRDFAYDYDNWVWYGNFRLLYRINNTLRFNIDYIYQSAQKTAITELKAFQFANLSVSKDFWEGKSTLSFKINDVFHTRKAVFNSLEANTITQRNFIFDTQYLLSFSYRFNKNGRKNTQNRSKEIDKNIFEIEDKIK</sequence>
<evidence type="ECO:0000256" key="2">
    <source>
        <dbReference type="ARBA" id="ARBA00023136"/>
    </source>
</evidence>
<organism evidence="6 7">
    <name type="scientific">Lutimonas vermicola</name>
    <dbReference type="NCBI Taxonomy" id="414288"/>
    <lineage>
        <taxon>Bacteria</taxon>
        <taxon>Pseudomonadati</taxon>
        <taxon>Bacteroidota</taxon>
        <taxon>Flavobacteriia</taxon>
        <taxon>Flavobacteriales</taxon>
        <taxon>Flavobacteriaceae</taxon>
        <taxon>Lutimonas</taxon>
    </lineage>
</organism>
<name>A0ABU9KYY7_9FLAO</name>
<comment type="subcellular location">
    <subcellularLocation>
        <location evidence="1">Cell outer membrane</location>
    </subcellularLocation>
</comment>
<proteinExistence type="predicted"/>
<feature type="domain" description="TonB-dependent receptor plug" evidence="4">
    <location>
        <begin position="143"/>
        <end position="216"/>
    </location>
</feature>
<dbReference type="Proteomes" id="UP001474120">
    <property type="component" value="Unassembled WGS sequence"/>
</dbReference>
<keyword evidence="7" id="KW-1185">Reference proteome</keyword>
<feature type="domain" description="Outer membrane protein beta-barrel" evidence="5">
    <location>
        <begin position="375"/>
        <end position="781"/>
    </location>
</feature>
<keyword evidence="3" id="KW-0998">Cell outer membrane</keyword>
<dbReference type="Gene3D" id="2.40.170.20">
    <property type="entry name" value="TonB-dependent receptor, beta-barrel domain"/>
    <property type="match status" value="1"/>
</dbReference>